<comment type="catalytic activity">
    <reaction evidence="9 10">
        <text>oxaloacetate + phosphate = phosphoenolpyruvate + hydrogencarbonate</text>
        <dbReference type="Rhea" id="RHEA:28370"/>
        <dbReference type="ChEBI" id="CHEBI:16452"/>
        <dbReference type="ChEBI" id="CHEBI:17544"/>
        <dbReference type="ChEBI" id="CHEBI:43474"/>
        <dbReference type="ChEBI" id="CHEBI:58702"/>
        <dbReference type="EC" id="4.1.1.31"/>
    </reaction>
</comment>
<keyword evidence="8 10" id="KW-0120">Carbon dioxide fixation</keyword>
<protein>
    <recommendedName>
        <fullName evidence="5 10">Phosphoenolpyruvate carboxylase</fullName>
        <shortName evidence="10">PEPC</shortName>
        <shortName evidence="10">PEPCase</shortName>
        <ecNumber evidence="4 10">4.1.1.31</ecNumber>
    </recommendedName>
</protein>
<feature type="active site" evidence="10 11">
    <location>
        <position position="172"/>
    </location>
</feature>
<evidence type="ECO:0000256" key="10">
    <source>
        <dbReference type="HAMAP-Rule" id="MF_00595"/>
    </source>
</evidence>
<evidence type="ECO:0000256" key="13">
    <source>
        <dbReference type="SAM" id="MobiDB-lite"/>
    </source>
</evidence>
<dbReference type="PROSITE" id="PS00781">
    <property type="entry name" value="PEPCASE_1"/>
    <property type="match status" value="1"/>
</dbReference>
<dbReference type="InterPro" id="IPR021135">
    <property type="entry name" value="PEP_COase"/>
</dbReference>
<accession>A0ABV4U1P5</accession>
<sequence>MSSPSESKHAAMDMPQPDIGRRSPARARRSASPEAPLRRDVRMLGFELGHVLHRHAPEGLYELVERVRKLAKQRRAGTADAEGKLCQLLAELDYEQLGELIRALTCFLDLANLAEDRHRIRVLRQRERALAPAPQAESIGAAIIALQHQGLDADAMQQLLDKLDIELVFTAHPTEAKRRTVRNTLNRLRDDLVDLDRTDVLPRERRALLSRIRADLDCLWETDTLRPRKPTVIEEVRRSLFALDSIWQVGPRLYRAMREALADAYPERTFRLPVFLRFGTWIGGDRDGHPFVTTDVTIESLMTLRRAAIEKHLEQCRELTRVLSVSERRHPITPDLRSALNEAIKRWPTVELLLAELNPHEKYRHWLVIVKHRLMQTVHAEPGQPLPEAAYAGPNELANDLNLVGESLRENNFHRLADGAVQDWLDRVAMFGFHLARMDIREDAGKLNAAVGELMQQLDIEPDYATLNEPSKQARLTEPVPPAVAQRIDVARLSADTRQTLDLFMLMQRTVATLGREALGTVIASMTHHPSDVLAMLWLGRLAATRCEQTAAHESSESAAFRLPIVPLFETINDLKRSSAILETLLSCEPYVRHLRATGNRQLCMIGYSDSTKDGGFLAANWCLHQAQRELSQVAKRHGVEVAFFHGRGGSLGRGGGPAARGILTLPPEAVDGRLRVTEQGEVLAERYDDPQVAYRHLEQVTWATLLVSAKSAEPVPEQWRRTMDRAADASERVYRELLETPGFISYFEHATPIEVIESLPIGSRPSRRQAQRDLSTLRAIPYTFAWTQSRHMLTAYFGLGGALNASAAGDWANFREMYQHWPLFRSIIDNAELGLAKCDRNIIHQYARLVPDASISEKLVGMVVHEIDRTCDALQQVTGRPALLDAVVWLQRSVQARNPYVDALNFIQIELIHRFRQSTASEAQLEQLAELLRLSVQGIAAGLRTTG</sequence>
<comment type="similarity">
    <text evidence="3 10">Belongs to the PEPCase type 1 family.</text>
</comment>
<dbReference type="SUPFAM" id="SSF51621">
    <property type="entry name" value="Phosphoenolpyruvate/pyruvate domain"/>
    <property type="match status" value="1"/>
</dbReference>
<keyword evidence="15" id="KW-1185">Reference proteome</keyword>
<evidence type="ECO:0000256" key="6">
    <source>
        <dbReference type="ARBA" id="ARBA00022842"/>
    </source>
</evidence>
<dbReference type="RefSeq" id="WP_425344451.1">
    <property type="nucleotide sequence ID" value="NZ_JBGUBD010000002.1"/>
</dbReference>
<proteinExistence type="inferred from homology"/>
<keyword evidence="7 10" id="KW-0456">Lyase</keyword>
<reference evidence="14 15" key="1">
    <citation type="submission" date="2024-08" db="EMBL/GenBank/DDBJ databases">
        <title>Whole-genome sequencing of halo(alkali)philic microorganisms from hypersaline lakes.</title>
        <authorList>
            <person name="Sorokin D.Y."/>
            <person name="Merkel A.Y."/>
            <person name="Messina E."/>
            <person name="Yakimov M."/>
        </authorList>
    </citation>
    <scope>NUCLEOTIDE SEQUENCE [LARGE SCALE GENOMIC DNA]</scope>
    <source>
        <strain evidence="14 15">AB-hyl4</strain>
    </source>
</reference>
<dbReference type="Gene3D" id="1.20.1440.90">
    <property type="entry name" value="Phosphoenolpyruvate/pyruvate domain"/>
    <property type="match status" value="1"/>
</dbReference>
<organism evidence="14 15">
    <name type="scientific">Natronomicrosphaera hydrolytica</name>
    <dbReference type="NCBI Taxonomy" id="3242702"/>
    <lineage>
        <taxon>Bacteria</taxon>
        <taxon>Pseudomonadati</taxon>
        <taxon>Planctomycetota</taxon>
        <taxon>Phycisphaerae</taxon>
        <taxon>Phycisphaerales</taxon>
        <taxon>Phycisphaeraceae</taxon>
        <taxon>Natronomicrosphaera</taxon>
    </lineage>
</organism>
<dbReference type="NCBIfam" id="NF000584">
    <property type="entry name" value="PRK00009.1"/>
    <property type="match status" value="1"/>
</dbReference>
<evidence type="ECO:0000256" key="9">
    <source>
        <dbReference type="ARBA" id="ARBA00048995"/>
    </source>
</evidence>
<name>A0ABV4U1P5_9BACT</name>
<dbReference type="Pfam" id="PF00311">
    <property type="entry name" value="PEPcase"/>
    <property type="match status" value="1"/>
</dbReference>
<feature type="active site" evidence="10 12">
    <location>
        <position position="613"/>
    </location>
</feature>
<keyword evidence="6 10" id="KW-0460">Magnesium</keyword>
<gene>
    <name evidence="10 14" type="primary">ppc</name>
    <name evidence="14" type="ORF">ACERK3_04390</name>
</gene>
<dbReference type="PANTHER" id="PTHR30523">
    <property type="entry name" value="PHOSPHOENOLPYRUVATE CARBOXYLASE"/>
    <property type="match status" value="1"/>
</dbReference>
<dbReference type="InterPro" id="IPR033129">
    <property type="entry name" value="PEPCASE_His_AS"/>
</dbReference>
<evidence type="ECO:0000256" key="1">
    <source>
        <dbReference type="ARBA" id="ARBA00001946"/>
    </source>
</evidence>
<dbReference type="PROSITE" id="PS00393">
    <property type="entry name" value="PEPCASE_2"/>
    <property type="match status" value="1"/>
</dbReference>
<evidence type="ECO:0000313" key="15">
    <source>
        <dbReference type="Proteomes" id="UP001575105"/>
    </source>
</evidence>
<evidence type="ECO:0000256" key="7">
    <source>
        <dbReference type="ARBA" id="ARBA00023239"/>
    </source>
</evidence>
<dbReference type="InterPro" id="IPR018129">
    <property type="entry name" value="PEP_COase_Lys_AS"/>
</dbReference>
<evidence type="ECO:0000256" key="11">
    <source>
        <dbReference type="PROSITE-ProRule" id="PRU10111"/>
    </source>
</evidence>
<evidence type="ECO:0000256" key="3">
    <source>
        <dbReference type="ARBA" id="ARBA00008346"/>
    </source>
</evidence>
<dbReference type="GO" id="GO:0008964">
    <property type="term" value="F:phosphoenolpyruvate carboxylase activity"/>
    <property type="evidence" value="ECO:0007669"/>
    <property type="project" value="UniProtKB-EC"/>
</dbReference>
<dbReference type="PRINTS" id="PR00150">
    <property type="entry name" value="PEPCARBXLASE"/>
</dbReference>
<dbReference type="InterPro" id="IPR022805">
    <property type="entry name" value="PEP_COase_bac/pln-type"/>
</dbReference>
<feature type="compositionally biased region" description="Basic and acidic residues" evidence="13">
    <location>
        <begin position="1"/>
        <end position="11"/>
    </location>
</feature>
<dbReference type="EC" id="4.1.1.31" evidence="4 10"/>
<evidence type="ECO:0000256" key="12">
    <source>
        <dbReference type="PROSITE-ProRule" id="PRU10112"/>
    </source>
</evidence>
<evidence type="ECO:0000256" key="5">
    <source>
        <dbReference type="ARBA" id="ARBA00022419"/>
    </source>
</evidence>
<evidence type="ECO:0000256" key="4">
    <source>
        <dbReference type="ARBA" id="ARBA00012305"/>
    </source>
</evidence>
<dbReference type="InterPro" id="IPR015813">
    <property type="entry name" value="Pyrv/PenolPyrv_kinase-like_dom"/>
</dbReference>
<feature type="region of interest" description="Disordered" evidence="13">
    <location>
        <begin position="1"/>
        <end position="35"/>
    </location>
</feature>
<dbReference type="Proteomes" id="UP001575105">
    <property type="component" value="Unassembled WGS sequence"/>
</dbReference>
<comment type="function">
    <text evidence="2 10">Forms oxaloacetate, a four-carbon dicarboxylic acid source for the tricarboxylic acid cycle.</text>
</comment>
<comment type="caution">
    <text evidence="14">The sequence shown here is derived from an EMBL/GenBank/DDBJ whole genome shotgun (WGS) entry which is preliminary data.</text>
</comment>
<evidence type="ECO:0000256" key="8">
    <source>
        <dbReference type="ARBA" id="ARBA00023300"/>
    </source>
</evidence>
<dbReference type="HAMAP" id="MF_00595">
    <property type="entry name" value="PEPcase_type1"/>
    <property type="match status" value="1"/>
</dbReference>
<evidence type="ECO:0000313" key="14">
    <source>
        <dbReference type="EMBL" id="MFA9477529.1"/>
    </source>
</evidence>
<evidence type="ECO:0000256" key="2">
    <source>
        <dbReference type="ARBA" id="ARBA00003670"/>
    </source>
</evidence>
<comment type="cofactor">
    <cofactor evidence="1 10">
        <name>Mg(2+)</name>
        <dbReference type="ChEBI" id="CHEBI:18420"/>
    </cofactor>
</comment>
<dbReference type="EMBL" id="JBGUBD010000002">
    <property type="protein sequence ID" value="MFA9477529.1"/>
    <property type="molecule type" value="Genomic_DNA"/>
</dbReference>
<dbReference type="PANTHER" id="PTHR30523:SF6">
    <property type="entry name" value="PHOSPHOENOLPYRUVATE CARBOXYLASE"/>
    <property type="match status" value="1"/>
</dbReference>
<comment type="subunit">
    <text evidence="10">Homotetramer.</text>
</comment>